<evidence type="ECO:0000313" key="2">
    <source>
        <dbReference type="EMBL" id="KAK3897292.1"/>
    </source>
</evidence>
<feature type="compositionally biased region" description="Acidic residues" evidence="1">
    <location>
        <begin position="59"/>
        <end position="68"/>
    </location>
</feature>
<evidence type="ECO:0000313" key="3">
    <source>
        <dbReference type="Proteomes" id="UP001303889"/>
    </source>
</evidence>
<sequence length="490" mass="55278">MAAPLDDNDIPEFNNTEEDWPDPDVDSSTEEGAEITRRNETSIMASITRDVQQQVQTESADDDDDDDIPQSVYDKARDHNDQLTETERQLLLSRGDLVGLALAYPDSLTTDEIHDIFGWPPPDVTRANIQRAVGNTLISTPSEMYARVSNALDLGQFDTAIGDDEIILIMRLFHASENGDYNMKTPEDLGVPAFMAARTLLSRRLQLDLMTRRVVAYRYRDLNVRRHEWPAGVSVAPPTFPPGSQGDRGQATRDILTAINALQEQQALGNISEADFLARSGSLSASLTGLWPGPPRIPPEIMIMQSLPAWVRERYIAVRTESWPRTPSQPVLRADRSGAGPWPDYVPVEAAIDLFSEGTGSRGLDRDPDWADLPEAEKETYRARSEARRREAWAWFGRRLEREALERSPACPQPPPRAEPFEVFRDEQVAENRGEEVDFWEVVRRWDALSDEERWSYDEKMQMVNIRAMEEWQERMSNAAATADAAAPVG</sequence>
<name>A0AAN6MA98_9PEZI</name>
<dbReference type="AlphaFoldDB" id="A0AAN6MA98"/>
<reference evidence="2" key="1">
    <citation type="journal article" date="2023" name="Mol. Phylogenet. Evol.">
        <title>Genome-scale phylogeny and comparative genomics of the fungal order Sordariales.</title>
        <authorList>
            <person name="Hensen N."/>
            <person name="Bonometti L."/>
            <person name="Westerberg I."/>
            <person name="Brannstrom I.O."/>
            <person name="Guillou S."/>
            <person name="Cros-Aarteil S."/>
            <person name="Calhoun S."/>
            <person name="Haridas S."/>
            <person name="Kuo A."/>
            <person name="Mondo S."/>
            <person name="Pangilinan J."/>
            <person name="Riley R."/>
            <person name="LaButti K."/>
            <person name="Andreopoulos B."/>
            <person name="Lipzen A."/>
            <person name="Chen C."/>
            <person name="Yan M."/>
            <person name="Daum C."/>
            <person name="Ng V."/>
            <person name="Clum A."/>
            <person name="Steindorff A."/>
            <person name="Ohm R.A."/>
            <person name="Martin F."/>
            <person name="Silar P."/>
            <person name="Natvig D.O."/>
            <person name="Lalanne C."/>
            <person name="Gautier V."/>
            <person name="Ament-Velasquez S.L."/>
            <person name="Kruys A."/>
            <person name="Hutchinson M.I."/>
            <person name="Powell A.J."/>
            <person name="Barry K."/>
            <person name="Miller A.N."/>
            <person name="Grigoriev I.V."/>
            <person name="Debuchy R."/>
            <person name="Gladieux P."/>
            <person name="Hiltunen Thoren M."/>
            <person name="Johannesson H."/>
        </authorList>
    </citation>
    <scope>NUCLEOTIDE SEQUENCE</scope>
    <source>
        <strain evidence="2">CBS 103.79</strain>
    </source>
</reference>
<gene>
    <name evidence="2" type="ORF">C8A05DRAFT_39163</name>
</gene>
<accession>A0AAN6MA98</accession>
<dbReference type="InterPro" id="IPR036910">
    <property type="entry name" value="HMG_box_dom_sf"/>
</dbReference>
<proteinExistence type="predicted"/>
<keyword evidence="3" id="KW-1185">Reference proteome</keyword>
<feature type="compositionally biased region" description="Acidic residues" evidence="1">
    <location>
        <begin position="1"/>
        <end position="33"/>
    </location>
</feature>
<dbReference type="EMBL" id="MU856208">
    <property type="protein sequence ID" value="KAK3897292.1"/>
    <property type="molecule type" value="Genomic_DNA"/>
</dbReference>
<dbReference type="Proteomes" id="UP001303889">
    <property type="component" value="Unassembled WGS sequence"/>
</dbReference>
<organism evidence="2 3">
    <name type="scientific">Staphylotrichum tortipilum</name>
    <dbReference type="NCBI Taxonomy" id="2831512"/>
    <lineage>
        <taxon>Eukaryota</taxon>
        <taxon>Fungi</taxon>
        <taxon>Dikarya</taxon>
        <taxon>Ascomycota</taxon>
        <taxon>Pezizomycotina</taxon>
        <taxon>Sordariomycetes</taxon>
        <taxon>Sordariomycetidae</taxon>
        <taxon>Sordariales</taxon>
        <taxon>Chaetomiaceae</taxon>
        <taxon>Staphylotrichum</taxon>
    </lineage>
</organism>
<reference evidence="2" key="2">
    <citation type="submission" date="2023-05" db="EMBL/GenBank/DDBJ databases">
        <authorList>
            <consortium name="Lawrence Berkeley National Laboratory"/>
            <person name="Steindorff A."/>
            <person name="Hensen N."/>
            <person name="Bonometti L."/>
            <person name="Westerberg I."/>
            <person name="Brannstrom I.O."/>
            <person name="Guillou S."/>
            <person name="Cros-Aarteil S."/>
            <person name="Calhoun S."/>
            <person name="Haridas S."/>
            <person name="Kuo A."/>
            <person name="Mondo S."/>
            <person name="Pangilinan J."/>
            <person name="Riley R."/>
            <person name="Labutti K."/>
            <person name="Andreopoulos B."/>
            <person name="Lipzen A."/>
            <person name="Chen C."/>
            <person name="Yanf M."/>
            <person name="Daum C."/>
            <person name="Ng V."/>
            <person name="Clum A."/>
            <person name="Ohm R."/>
            <person name="Martin F."/>
            <person name="Silar P."/>
            <person name="Natvig D."/>
            <person name="Lalanne C."/>
            <person name="Gautier V."/>
            <person name="Ament-Velasquez S.L."/>
            <person name="Kruys A."/>
            <person name="Hutchinson M.I."/>
            <person name="Powell A.J."/>
            <person name="Barry K."/>
            <person name="Miller A.N."/>
            <person name="Grigoriev I.V."/>
            <person name="Debuchy R."/>
            <person name="Gladieux P."/>
            <person name="Thoren M.H."/>
            <person name="Johannesson H."/>
        </authorList>
    </citation>
    <scope>NUCLEOTIDE SEQUENCE</scope>
    <source>
        <strain evidence="2">CBS 103.79</strain>
    </source>
</reference>
<feature type="compositionally biased region" description="Polar residues" evidence="1">
    <location>
        <begin position="41"/>
        <end position="58"/>
    </location>
</feature>
<protein>
    <submittedName>
        <fullName evidence="2">Uncharacterized protein</fullName>
    </submittedName>
</protein>
<dbReference type="SUPFAM" id="SSF47095">
    <property type="entry name" value="HMG-box"/>
    <property type="match status" value="1"/>
</dbReference>
<comment type="caution">
    <text evidence="2">The sequence shown here is derived from an EMBL/GenBank/DDBJ whole genome shotgun (WGS) entry which is preliminary data.</text>
</comment>
<feature type="region of interest" description="Disordered" evidence="1">
    <location>
        <begin position="1"/>
        <end position="81"/>
    </location>
</feature>
<evidence type="ECO:0000256" key="1">
    <source>
        <dbReference type="SAM" id="MobiDB-lite"/>
    </source>
</evidence>